<dbReference type="RefSeq" id="WP_323252236.1">
    <property type="nucleotide sequence ID" value="NZ_JAYFUL010000044.1"/>
</dbReference>
<dbReference type="PROSITE" id="PS51257">
    <property type="entry name" value="PROKAR_LIPOPROTEIN"/>
    <property type="match status" value="1"/>
</dbReference>
<accession>A0ABU5QSK0</accession>
<keyword evidence="2" id="KW-1185">Reference proteome</keyword>
<dbReference type="EMBL" id="JAYFUL010000044">
    <property type="protein sequence ID" value="MEA5260066.1"/>
    <property type="molecule type" value="Genomic_DNA"/>
</dbReference>
<proteinExistence type="predicted"/>
<sequence length="191" mass="21259">MKKYNLYFLLLFILLIACQDKKESTQTETSSPVSSAAGSSSALENYSSIFQAILKTDAGMARGVKIGDNIDTINETTLPSETPAENGKSFTEYFDDTDLNFADILYVRSEQNKVEAITIDVYIERQTAVDSLMTEFKGYFNTKYGKGTSTEKATTWQLADGKNNLLLQNVSTEKDPGLKIIFANKENKILQ</sequence>
<gene>
    <name evidence="1" type="ORF">VB264_19875</name>
</gene>
<evidence type="ECO:0000313" key="1">
    <source>
        <dbReference type="EMBL" id="MEA5260066.1"/>
    </source>
</evidence>
<comment type="caution">
    <text evidence="1">The sequence shown here is derived from an EMBL/GenBank/DDBJ whole genome shotgun (WGS) entry which is preliminary data.</text>
</comment>
<organism evidence="1 2">
    <name type="scientific">Arcicella aquatica</name>
    <dbReference type="NCBI Taxonomy" id="217141"/>
    <lineage>
        <taxon>Bacteria</taxon>
        <taxon>Pseudomonadati</taxon>
        <taxon>Bacteroidota</taxon>
        <taxon>Cytophagia</taxon>
        <taxon>Cytophagales</taxon>
        <taxon>Flectobacillaceae</taxon>
        <taxon>Arcicella</taxon>
    </lineage>
</organism>
<name>A0ABU5QSK0_9BACT</name>
<evidence type="ECO:0000313" key="2">
    <source>
        <dbReference type="Proteomes" id="UP001304671"/>
    </source>
</evidence>
<reference evidence="1 2" key="1">
    <citation type="submission" date="2023-12" db="EMBL/GenBank/DDBJ databases">
        <title>Novel species of the genus Arcicella isolated from rivers.</title>
        <authorList>
            <person name="Lu H."/>
        </authorList>
    </citation>
    <scope>NUCLEOTIDE SEQUENCE [LARGE SCALE GENOMIC DNA]</scope>
    <source>
        <strain evidence="1 2">LMG 21963</strain>
    </source>
</reference>
<protein>
    <recommendedName>
        <fullName evidence="3">Lipoprotein</fullName>
    </recommendedName>
</protein>
<dbReference type="Proteomes" id="UP001304671">
    <property type="component" value="Unassembled WGS sequence"/>
</dbReference>
<evidence type="ECO:0008006" key="3">
    <source>
        <dbReference type="Google" id="ProtNLM"/>
    </source>
</evidence>